<name>A0A1G9CU59_9RHOB</name>
<dbReference type="Proteomes" id="UP000199382">
    <property type="component" value="Unassembled WGS sequence"/>
</dbReference>
<evidence type="ECO:0000259" key="3">
    <source>
        <dbReference type="PROSITE" id="PS51186"/>
    </source>
</evidence>
<accession>A0A1G9CU59</accession>
<dbReference type="SUPFAM" id="SSF55729">
    <property type="entry name" value="Acyl-CoA N-acyltransferases (Nat)"/>
    <property type="match status" value="1"/>
</dbReference>
<dbReference type="AlphaFoldDB" id="A0A1G9CU59"/>
<keyword evidence="2" id="KW-0012">Acyltransferase</keyword>
<dbReference type="CDD" id="cd04301">
    <property type="entry name" value="NAT_SF"/>
    <property type="match status" value="1"/>
</dbReference>
<protein>
    <submittedName>
        <fullName evidence="4">Acetyltransferase (GNAT) domain-containing protein</fullName>
    </submittedName>
</protein>
<dbReference type="Gene3D" id="3.40.630.30">
    <property type="match status" value="1"/>
</dbReference>
<dbReference type="EMBL" id="FNEK01000044">
    <property type="protein sequence ID" value="SDK55208.1"/>
    <property type="molecule type" value="Genomic_DNA"/>
</dbReference>
<dbReference type="GO" id="GO:0016747">
    <property type="term" value="F:acyltransferase activity, transferring groups other than amino-acyl groups"/>
    <property type="evidence" value="ECO:0007669"/>
    <property type="project" value="InterPro"/>
</dbReference>
<reference evidence="4 5" key="1">
    <citation type="submission" date="2016-10" db="EMBL/GenBank/DDBJ databases">
        <authorList>
            <person name="de Groot N.N."/>
        </authorList>
    </citation>
    <scope>NUCLEOTIDE SEQUENCE [LARGE SCALE GENOMIC DNA]</scope>
    <source>
        <strain evidence="4 5">DSM 25294</strain>
    </source>
</reference>
<keyword evidence="1 4" id="KW-0808">Transferase</keyword>
<dbReference type="PANTHER" id="PTHR43877:SF2">
    <property type="entry name" value="AMINOALKYLPHOSPHONATE N-ACETYLTRANSFERASE-RELATED"/>
    <property type="match status" value="1"/>
</dbReference>
<dbReference type="InterPro" id="IPR050832">
    <property type="entry name" value="Bact_Acetyltransf"/>
</dbReference>
<dbReference type="InterPro" id="IPR000182">
    <property type="entry name" value="GNAT_dom"/>
</dbReference>
<organism evidence="4 5">
    <name type="scientific">Aliiruegeria lutimaris</name>
    <dbReference type="NCBI Taxonomy" id="571298"/>
    <lineage>
        <taxon>Bacteria</taxon>
        <taxon>Pseudomonadati</taxon>
        <taxon>Pseudomonadota</taxon>
        <taxon>Alphaproteobacteria</taxon>
        <taxon>Rhodobacterales</taxon>
        <taxon>Roseobacteraceae</taxon>
        <taxon>Aliiruegeria</taxon>
    </lineage>
</organism>
<dbReference type="PROSITE" id="PS51186">
    <property type="entry name" value="GNAT"/>
    <property type="match status" value="1"/>
</dbReference>
<evidence type="ECO:0000313" key="5">
    <source>
        <dbReference type="Proteomes" id="UP000199382"/>
    </source>
</evidence>
<dbReference type="OrthoDB" id="275336at2"/>
<feature type="domain" description="N-acetyltransferase" evidence="3">
    <location>
        <begin position="37"/>
        <end position="182"/>
    </location>
</feature>
<dbReference type="STRING" id="571298.SAMN04488026_104441"/>
<keyword evidence="5" id="KW-1185">Reference proteome</keyword>
<dbReference type="InterPro" id="IPR016181">
    <property type="entry name" value="Acyl_CoA_acyltransferase"/>
</dbReference>
<gene>
    <name evidence="4" type="ORF">SAMN04488026_104441</name>
</gene>
<dbReference type="PANTHER" id="PTHR43877">
    <property type="entry name" value="AMINOALKYLPHOSPHONATE N-ACETYLTRANSFERASE-RELATED-RELATED"/>
    <property type="match status" value="1"/>
</dbReference>
<proteinExistence type="predicted"/>
<evidence type="ECO:0000256" key="2">
    <source>
        <dbReference type="ARBA" id="ARBA00023315"/>
    </source>
</evidence>
<sequence>MSITPAGTEIHYTVTWLEMTERPSHGWPHEPTGEPASLLKADTPPAWYFLMLYDAVGRDYAWEDMHDKTEDELADWLAHPETSLYTLMRKGWPHGFFMLDHRKPSICHLAYFGLVPQAIGRGLGRFLLQNAVLTAWALPGVEKLTVNTNTLDHPRALQTYQRCGFEPVLRTEHRRVLKRDIDASRIPD</sequence>
<evidence type="ECO:0000313" key="4">
    <source>
        <dbReference type="EMBL" id="SDK55208.1"/>
    </source>
</evidence>
<evidence type="ECO:0000256" key="1">
    <source>
        <dbReference type="ARBA" id="ARBA00022679"/>
    </source>
</evidence>
<dbReference type="RefSeq" id="WP_093160068.1">
    <property type="nucleotide sequence ID" value="NZ_FNEK01000044.1"/>
</dbReference>
<dbReference type="Pfam" id="PF00583">
    <property type="entry name" value="Acetyltransf_1"/>
    <property type="match status" value="1"/>
</dbReference>